<dbReference type="Gene3D" id="3.40.50.720">
    <property type="entry name" value="NAD(P)-binding Rossmann-like Domain"/>
    <property type="match status" value="1"/>
</dbReference>
<dbReference type="AlphaFoldDB" id="A0A5B0WW27"/>
<dbReference type="PRINTS" id="PR00081">
    <property type="entry name" value="GDHRDH"/>
</dbReference>
<evidence type="ECO:0000256" key="2">
    <source>
        <dbReference type="ARBA" id="ARBA00023002"/>
    </source>
</evidence>
<keyword evidence="4" id="KW-1185">Reference proteome</keyword>
<evidence type="ECO:0000313" key="4">
    <source>
        <dbReference type="Proteomes" id="UP000323708"/>
    </source>
</evidence>
<evidence type="ECO:0000313" key="3">
    <source>
        <dbReference type="EMBL" id="KAA1190598.1"/>
    </source>
</evidence>
<proteinExistence type="inferred from homology"/>
<dbReference type="PANTHER" id="PTHR24322">
    <property type="entry name" value="PKSB"/>
    <property type="match status" value="1"/>
</dbReference>
<comment type="caution">
    <text evidence="3">The sequence shown here is derived from an EMBL/GenBank/DDBJ whole genome shotgun (WGS) entry which is preliminary data.</text>
</comment>
<dbReference type="InterPro" id="IPR036291">
    <property type="entry name" value="NAD(P)-bd_dom_sf"/>
</dbReference>
<dbReference type="Pfam" id="PF00106">
    <property type="entry name" value="adh_short"/>
    <property type="match status" value="1"/>
</dbReference>
<keyword evidence="2" id="KW-0560">Oxidoreductase</keyword>
<dbReference type="Proteomes" id="UP000323708">
    <property type="component" value="Unassembled WGS sequence"/>
</dbReference>
<organism evidence="3 4">
    <name type="scientific">Pseudohalioglobus sediminis</name>
    <dbReference type="NCBI Taxonomy" id="2606449"/>
    <lineage>
        <taxon>Bacteria</taxon>
        <taxon>Pseudomonadati</taxon>
        <taxon>Pseudomonadota</taxon>
        <taxon>Gammaproteobacteria</taxon>
        <taxon>Cellvibrionales</taxon>
        <taxon>Halieaceae</taxon>
        <taxon>Pseudohalioglobus</taxon>
    </lineage>
</organism>
<sequence length="135" mass="14210">MIAAGKVALVTGGASGMGQIFARRLAASGAKVAIFDVNEAGLRQTADADNITAFHCDIADQEAVTARVAEVEADLGPVELLVHAAALMPAYALADHSHENMEKLFRVNFFGTTYLCRAVLPGMQARGHGRIIVFG</sequence>
<name>A0A5B0WW27_9GAMM</name>
<dbReference type="CDD" id="cd05233">
    <property type="entry name" value="SDR_c"/>
    <property type="match status" value="1"/>
</dbReference>
<dbReference type="SUPFAM" id="SSF51735">
    <property type="entry name" value="NAD(P)-binding Rossmann-fold domains"/>
    <property type="match status" value="1"/>
</dbReference>
<accession>A0A5B0WW27</accession>
<evidence type="ECO:0000256" key="1">
    <source>
        <dbReference type="ARBA" id="ARBA00006484"/>
    </source>
</evidence>
<gene>
    <name evidence="3" type="ORF">F0M18_12365</name>
</gene>
<dbReference type="GO" id="GO:0016616">
    <property type="term" value="F:oxidoreductase activity, acting on the CH-OH group of donors, NAD or NADP as acceptor"/>
    <property type="evidence" value="ECO:0007669"/>
    <property type="project" value="TreeGrafter"/>
</dbReference>
<dbReference type="PANTHER" id="PTHR24322:SF736">
    <property type="entry name" value="RETINOL DEHYDROGENASE 10"/>
    <property type="match status" value="1"/>
</dbReference>
<dbReference type="InterPro" id="IPR002347">
    <property type="entry name" value="SDR_fam"/>
</dbReference>
<comment type="similarity">
    <text evidence="1">Belongs to the short-chain dehydrogenases/reductases (SDR) family.</text>
</comment>
<dbReference type="EMBL" id="VTUX01000005">
    <property type="protein sequence ID" value="KAA1190598.1"/>
    <property type="molecule type" value="Genomic_DNA"/>
</dbReference>
<reference evidence="3 4" key="1">
    <citation type="submission" date="2019-09" db="EMBL/GenBank/DDBJ databases">
        <authorList>
            <person name="Chen X.-Y."/>
        </authorList>
    </citation>
    <scope>NUCLEOTIDE SEQUENCE [LARGE SCALE GENOMIC DNA]</scope>
    <source>
        <strain evidence="3 4">NY5</strain>
    </source>
</reference>
<protein>
    <submittedName>
        <fullName evidence="3">SDR family oxidoreductase</fullName>
    </submittedName>
</protein>